<evidence type="ECO:0000313" key="3">
    <source>
        <dbReference type="Proteomes" id="UP000030653"/>
    </source>
</evidence>
<dbReference type="AlphaFoldDB" id="M5G0G6"/>
<evidence type="ECO:0000313" key="2">
    <source>
        <dbReference type="EMBL" id="EJU01625.1"/>
    </source>
</evidence>
<feature type="region of interest" description="Disordered" evidence="1">
    <location>
        <begin position="222"/>
        <end position="317"/>
    </location>
</feature>
<sequence length="317" mass="32510">MATPNAFGEPTLESLASQLIGSEGAWEAVEQGARAYEHSPAIVPGGFSQGGRPGTPGQDGGWAGWRGSAQGNGLAGVPGANAGGGTRLAGAPQRTVPAASHLRREESTDDEEEEWAFPEYPPYPAYPAYPPRHELPEHLRNLPYPAYPAYPAYPPYPGSGALPPPAVRSMGIPTHSHGRTSGTMHSLDHPPNAQAWSAEYGGSSSLAAAAAAGAYAHSALARGGGTARTGTPGSIWNPAVPPLSNVQSSMSGIGSTASPTPSNNPALMGLQSPPTVPGIPGRRMRERRPTHQRENSAGTGSAGSPTKSRRDRGGEGA</sequence>
<feature type="compositionally biased region" description="Acidic residues" evidence="1">
    <location>
        <begin position="107"/>
        <end position="116"/>
    </location>
</feature>
<evidence type="ECO:0000256" key="1">
    <source>
        <dbReference type="SAM" id="MobiDB-lite"/>
    </source>
</evidence>
<feature type="region of interest" description="Disordered" evidence="1">
    <location>
        <begin position="40"/>
        <end position="119"/>
    </location>
</feature>
<feature type="compositionally biased region" description="Gly residues" evidence="1">
    <location>
        <begin position="47"/>
        <end position="64"/>
    </location>
</feature>
<feature type="compositionally biased region" description="Gly residues" evidence="1">
    <location>
        <begin position="73"/>
        <end position="87"/>
    </location>
</feature>
<dbReference type="Proteomes" id="UP000030653">
    <property type="component" value="Unassembled WGS sequence"/>
</dbReference>
<organism evidence="2 3">
    <name type="scientific">Dacryopinax primogenitus (strain DJM 731)</name>
    <name type="common">Brown rot fungus</name>
    <dbReference type="NCBI Taxonomy" id="1858805"/>
    <lineage>
        <taxon>Eukaryota</taxon>
        <taxon>Fungi</taxon>
        <taxon>Dikarya</taxon>
        <taxon>Basidiomycota</taxon>
        <taxon>Agaricomycotina</taxon>
        <taxon>Dacrymycetes</taxon>
        <taxon>Dacrymycetales</taxon>
        <taxon>Dacrymycetaceae</taxon>
        <taxon>Dacryopinax</taxon>
    </lineage>
</organism>
<dbReference type="OrthoDB" id="10673507at2759"/>
<accession>M5G0G6</accession>
<dbReference type="GeneID" id="63683662"/>
<name>M5G0G6_DACPD</name>
<feature type="compositionally biased region" description="Polar residues" evidence="1">
    <location>
        <begin position="295"/>
        <end position="306"/>
    </location>
</feature>
<feature type="compositionally biased region" description="Polar residues" evidence="1">
    <location>
        <begin position="244"/>
        <end position="265"/>
    </location>
</feature>
<gene>
    <name evidence="2" type="ORF">DACRYDRAFT_108159</name>
</gene>
<reference evidence="2 3" key="1">
    <citation type="journal article" date="2012" name="Science">
        <title>The Paleozoic origin of enzymatic lignin decomposition reconstructed from 31 fungal genomes.</title>
        <authorList>
            <person name="Floudas D."/>
            <person name="Binder M."/>
            <person name="Riley R."/>
            <person name="Barry K."/>
            <person name="Blanchette R.A."/>
            <person name="Henrissat B."/>
            <person name="Martinez A.T."/>
            <person name="Otillar R."/>
            <person name="Spatafora J.W."/>
            <person name="Yadav J.S."/>
            <person name="Aerts A."/>
            <person name="Benoit I."/>
            <person name="Boyd A."/>
            <person name="Carlson A."/>
            <person name="Copeland A."/>
            <person name="Coutinho P.M."/>
            <person name="de Vries R.P."/>
            <person name="Ferreira P."/>
            <person name="Findley K."/>
            <person name="Foster B."/>
            <person name="Gaskell J."/>
            <person name="Glotzer D."/>
            <person name="Gorecki P."/>
            <person name="Heitman J."/>
            <person name="Hesse C."/>
            <person name="Hori C."/>
            <person name="Igarashi K."/>
            <person name="Jurgens J.A."/>
            <person name="Kallen N."/>
            <person name="Kersten P."/>
            <person name="Kohler A."/>
            <person name="Kuees U."/>
            <person name="Kumar T.K.A."/>
            <person name="Kuo A."/>
            <person name="LaButti K."/>
            <person name="Larrondo L.F."/>
            <person name="Lindquist E."/>
            <person name="Ling A."/>
            <person name="Lombard V."/>
            <person name="Lucas S."/>
            <person name="Lundell T."/>
            <person name="Martin R."/>
            <person name="McLaughlin D.J."/>
            <person name="Morgenstern I."/>
            <person name="Morin E."/>
            <person name="Murat C."/>
            <person name="Nagy L.G."/>
            <person name="Nolan M."/>
            <person name="Ohm R.A."/>
            <person name="Patyshakuliyeva A."/>
            <person name="Rokas A."/>
            <person name="Ruiz-Duenas F.J."/>
            <person name="Sabat G."/>
            <person name="Salamov A."/>
            <person name="Samejima M."/>
            <person name="Schmutz J."/>
            <person name="Slot J.C."/>
            <person name="St John F."/>
            <person name="Stenlid J."/>
            <person name="Sun H."/>
            <person name="Sun S."/>
            <person name="Syed K."/>
            <person name="Tsang A."/>
            <person name="Wiebenga A."/>
            <person name="Young D."/>
            <person name="Pisabarro A."/>
            <person name="Eastwood D.C."/>
            <person name="Martin F."/>
            <person name="Cullen D."/>
            <person name="Grigoriev I.V."/>
            <person name="Hibbett D.S."/>
        </authorList>
    </citation>
    <scope>NUCLEOTIDE SEQUENCE [LARGE SCALE GENOMIC DNA]</scope>
    <source>
        <strain evidence="2 3">DJM-731 SS1</strain>
    </source>
</reference>
<keyword evidence="3" id="KW-1185">Reference proteome</keyword>
<dbReference type="EMBL" id="JH795864">
    <property type="protein sequence ID" value="EJU01625.1"/>
    <property type="molecule type" value="Genomic_DNA"/>
</dbReference>
<dbReference type="HOGENOM" id="CLU_877235_0_0_1"/>
<dbReference type="RefSeq" id="XP_040628522.1">
    <property type="nucleotide sequence ID" value="XM_040768600.1"/>
</dbReference>
<proteinExistence type="predicted"/>
<protein>
    <submittedName>
        <fullName evidence="2">Uncharacterized protein</fullName>
    </submittedName>
</protein>